<name>A0A517Q6S0_9PLAN</name>
<dbReference type="SUPFAM" id="SSF48452">
    <property type="entry name" value="TPR-like"/>
    <property type="match status" value="1"/>
</dbReference>
<protein>
    <submittedName>
        <fullName evidence="1">Tetratricopeptide repeat protein</fullName>
    </submittedName>
</protein>
<dbReference type="Gene3D" id="1.25.40.10">
    <property type="entry name" value="Tetratricopeptide repeat domain"/>
    <property type="match status" value="1"/>
</dbReference>
<proteinExistence type="predicted"/>
<gene>
    <name evidence="1" type="ORF">Enr10x_26440</name>
</gene>
<dbReference type="Proteomes" id="UP000315647">
    <property type="component" value="Chromosome"/>
</dbReference>
<dbReference type="InterPro" id="IPR019734">
    <property type="entry name" value="TPR_rpt"/>
</dbReference>
<evidence type="ECO:0000313" key="1">
    <source>
        <dbReference type="EMBL" id="QDT27327.1"/>
    </source>
</evidence>
<reference evidence="1 2" key="1">
    <citation type="submission" date="2019-03" db="EMBL/GenBank/DDBJ databases">
        <title>Deep-cultivation of Planctomycetes and their phenomic and genomic characterization uncovers novel biology.</title>
        <authorList>
            <person name="Wiegand S."/>
            <person name="Jogler M."/>
            <person name="Boedeker C."/>
            <person name="Pinto D."/>
            <person name="Vollmers J."/>
            <person name="Rivas-Marin E."/>
            <person name="Kohn T."/>
            <person name="Peeters S.H."/>
            <person name="Heuer A."/>
            <person name="Rast P."/>
            <person name="Oberbeckmann S."/>
            <person name="Bunk B."/>
            <person name="Jeske O."/>
            <person name="Meyerdierks A."/>
            <person name="Storesund J.E."/>
            <person name="Kallscheuer N."/>
            <person name="Luecker S."/>
            <person name="Lage O.M."/>
            <person name="Pohl T."/>
            <person name="Merkel B.J."/>
            <person name="Hornburger P."/>
            <person name="Mueller R.-W."/>
            <person name="Bruemmer F."/>
            <person name="Labrenz M."/>
            <person name="Spormann A.M."/>
            <person name="Op den Camp H."/>
            <person name="Overmann J."/>
            <person name="Amann R."/>
            <person name="Jetten M.S.M."/>
            <person name="Mascher T."/>
            <person name="Medema M.H."/>
            <person name="Devos D.P."/>
            <person name="Kaster A.-K."/>
            <person name="Ovreas L."/>
            <person name="Rohde M."/>
            <person name="Galperin M.Y."/>
            <person name="Jogler C."/>
        </authorList>
    </citation>
    <scope>NUCLEOTIDE SEQUENCE [LARGE SCALE GENOMIC DNA]</scope>
    <source>
        <strain evidence="1 2">Enr10</strain>
    </source>
</reference>
<accession>A0A518A544</accession>
<dbReference type="InterPro" id="IPR011990">
    <property type="entry name" value="TPR-like_helical_dom_sf"/>
</dbReference>
<organism evidence="1 2">
    <name type="scientific">Gimesia panareensis</name>
    <dbReference type="NCBI Taxonomy" id="2527978"/>
    <lineage>
        <taxon>Bacteria</taxon>
        <taxon>Pseudomonadati</taxon>
        <taxon>Planctomycetota</taxon>
        <taxon>Planctomycetia</taxon>
        <taxon>Planctomycetales</taxon>
        <taxon>Planctomycetaceae</taxon>
        <taxon>Gimesia</taxon>
    </lineage>
</organism>
<dbReference type="RefSeq" id="WP_145107201.1">
    <property type="nucleotide sequence ID" value="NZ_CP036277.1"/>
</dbReference>
<evidence type="ECO:0000313" key="2">
    <source>
        <dbReference type="Proteomes" id="UP000315647"/>
    </source>
</evidence>
<dbReference type="SMART" id="SM00028">
    <property type="entry name" value="TPR"/>
    <property type="match status" value="3"/>
</dbReference>
<dbReference type="PROSITE" id="PS50005">
    <property type="entry name" value="TPR"/>
    <property type="match status" value="1"/>
</dbReference>
<dbReference type="EMBL" id="CP037421">
    <property type="protein sequence ID" value="QDT27327.1"/>
    <property type="molecule type" value="Genomic_DNA"/>
</dbReference>
<keyword evidence="2" id="KW-1185">Reference proteome</keyword>
<sequence>MIIYGSQMYFKENVVKSMGVCEHCGRYSQQTSYQGRKFGHIYFIPLFPMAPRSQVLNECGSCNMGSHIPLEQLEPILEDIRDNFKTWIGHVQDGKNEVHLEGEPVNVGLLLHDLLENLYLLQEVDSAGSIVSVLKSQDMHSEAEMVSARWHELQGDLSRAIASYKTAHEHSPEEIRILYNIGRLQQMQGNNPQALLTYEKCLEMEPDSLRLRLDIAGIHESEKDFPKIVESYDKVYDLCPELVGDKGMKKVYKKACKKSGVQGKYL</sequence>
<dbReference type="AlphaFoldDB" id="A0A517Q6S0"/>
<accession>A0A517Q6S0</accession>